<dbReference type="SMART" id="SM00347">
    <property type="entry name" value="HTH_MARR"/>
    <property type="match status" value="1"/>
</dbReference>
<dbReference type="Gene3D" id="1.10.10.10">
    <property type="entry name" value="Winged helix-like DNA-binding domain superfamily/Winged helix DNA-binding domain"/>
    <property type="match status" value="1"/>
</dbReference>
<dbReference type="InterPro" id="IPR000835">
    <property type="entry name" value="HTH_MarR-typ"/>
</dbReference>
<dbReference type="RefSeq" id="WP_359209244.1">
    <property type="nucleotide sequence ID" value="NZ_JBEZAM010000023.1"/>
</dbReference>
<dbReference type="InterPro" id="IPR039422">
    <property type="entry name" value="MarR/SlyA-like"/>
</dbReference>
<proteinExistence type="predicted"/>
<protein>
    <submittedName>
        <fullName evidence="2">MarR family transcriptional regulator</fullName>
    </submittedName>
</protein>
<dbReference type="Pfam" id="PF12802">
    <property type="entry name" value="MarR_2"/>
    <property type="match status" value="1"/>
</dbReference>
<evidence type="ECO:0000313" key="3">
    <source>
        <dbReference type="Proteomes" id="UP001551210"/>
    </source>
</evidence>
<gene>
    <name evidence="2" type="ORF">AB0A76_18485</name>
</gene>
<comment type="caution">
    <text evidence="2">The sequence shown here is derived from an EMBL/GenBank/DDBJ whole genome shotgun (WGS) entry which is preliminary data.</text>
</comment>
<dbReference type="SUPFAM" id="SSF46785">
    <property type="entry name" value="Winged helix' DNA-binding domain"/>
    <property type="match status" value="1"/>
</dbReference>
<accession>A0ABV3CY80</accession>
<organism evidence="2 3">
    <name type="scientific">Streptomyces exfoliatus</name>
    <name type="common">Streptomyces hydrogenans</name>
    <dbReference type="NCBI Taxonomy" id="1905"/>
    <lineage>
        <taxon>Bacteria</taxon>
        <taxon>Bacillati</taxon>
        <taxon>Actinomycetota</taxon>
        <taxon>Actinomycetes</taxon>
        <taxon>Kitasatosporales</taxon>
        <taxon>Streptomycetaceae</taxon>
        <taxon>Streptomyces</taxon>
    </lineage>
</organism>
<evidence type="ECO:0000259" key="1">
    <source>
        <dbReference type="PROSITE" id="PS50995"/>
    </source>
</evidence>
<reference evidence="2 3" key="1">
    <citation type="submission" date="2024-06" db="EMBL/GenBank/DDBJ databases">
        <title>The Natural Products Discovery Center: Release of the First 8490 Sequenced Strains for Exploring Actinobacteria Biosynthetic Diversity.</title>
        <authorList>
            <person name="Kalkreuter E."/>
            <person name="Kautsar S.A."/>
            <person name="Yang D."/>
            <person name="Bader C.D."/>
            <person name="Teijaro C.N."/>
            <person name="Fluegel L."/>
            <person name="Davis C.M."/>
            <person name="Simpson J.R."/>
            <person name="Lauterbach L."/>
            <person name="Steele A.D."/>
            <person name="Gui C."/>
            <person name="Meng S."/>
            <person name="Li G."/>
            <person name="Viehrig K."/>
            <person name="Ye F."/>
            <person name="Su P."/>
            <person name="Kiefer A.F."/>
            <person name="Nichols A."/>
            <person name="Cepeda A.J."/>
            <person name="Yan W."/>
            <person name="Fan B."/>
            <person name="Jiang Y."/>
            <person name="Adhikari A."/>
            <person name="Zheng C.-J."/>
            <person name="Schuster L."/>
            <person name="Cowan T.M."/>
            <person name="Smanski M.J."/>
            <person name="Chevrette M.G."/>
            <person name="De Carvalho L.P.S."/>
            <person name="Shen B."/>
        </authorList>
    </citation>
    <scope>NUCLEOTIDE SEQUENCE [LARGE SCALE GENOMIC DNA]</scope>
    <source>
        <strain evidence="2 3">NPDC045705</strain>
    </source>
</reference>
<dbReference type="PANTHER" id="PTHR33164:SF43">
    <property type="entry name" value="HTH-TYPE TRANSCRIPTIONAL REPRESSOR YETL"/>
    <property type="match status" value="1"/>
</dbReference>
<dbReference type="InterPro" id="IPR036388">
    <property type="entry name" value="WH-like_DNA-bd_sf"/>
</dbReference>
<dbReference type="Proteomes" id="UP001551210">
    <property type="component" value="Unassembled WGS sequence"/>
</dbReference>
<evidence type="ECO:0000313" key="2">
    <source>
        <dbReference type="EMBL" id="MEU7295177.1"/>
    </source>
</evidence>
<dbReference type="InterPro" id="IPR036390">
    <property type="entry name" value="WH_DNA-bd_sf"/>
</dbReference>
<dbReference type="PROSITE" id="PS50995">
    <property type="entry name" value="HTH_MARR_2"/>
    <property type="match status" value="1"/>
</dbReference>
<name>A0ABV3CY80_STREX</name>
<feature type="domain" description="HTH marR-type" evidence="1">
    <location>
        <begin position="9"/>
        <end position="142"/>
    </location>
</feature>
<dbReference type="PANTHER" id="PTHR33164">
    <property type="entry name" value="TRANSCRIPTIONAL REGULATOR, MARR FAMILY"/>
    <property type="match status" value="1"/>
</dbReference>
<dbReference type="EMBL" id="JBEZAM010000023">
    <property type="protein sequence ID" value="MEU7295177.1"/>
    <property type="molecule type" value="Genomic_DNA"/>
</dbReference>
<sequence>MPTRHQDWQQTLHHRMWKASQALHRTLNEKLADLGLTINQLALAVTLAQHAPLSSADLARSQGITPQTANSALAHLDRLGWLERRPHPVHKRVVLLDLTKEGHAGVAAGRARTDAVMDRMRAALGGARQAEEFLASLRRVSDEFDGPDTPPGQLWPGR</sequence>
<keyword evidence="3" id="KW-1185">Reference proteome</keyword>